<reference evidence="2 3" key="1">
    <citation type="journal article" date="2006" name="Syst. Appl. Microbiol.">
        <title>Anoxybacillus amylolyticus sp. nov., a thermophilic amylase producing bacterium isolated from Mount Rittmann (Antarctica).</title>
        <authorList>
            <person name="Poli A."/>
            <person name="Esposito E."/>
            <person name="Lama L."/>
            <person name="Orlando P."/>
            <person name="Nicolaus G."/>
            <person name="de Appolonia F."/>
            <person name="Gambacorta A."/>
            <person name="Nicolaus B."/>
        </authorList>
    </citation>
    <scope>NUCLEOTIDE SEQUENCE [LARGE SCALE GENOMIC DNA]</scope>
    <source>
        <strain evidence="2 3">DSM 15939</strain>
    </source>
</reference>
<dbReference type="AlphaFoldDB" id="A0A167TRG7"/>
<dbReference type="Proteomes" id="UP000076865">
    <property type="component" value="Chromosome"/>
</dbReference>
<dbReference type="PANTHER" id="PTHR46623">
    <property type="entry name" value="CARBOXYMETHYLENEBUTENOLIDASE-RELATED"/>
    <property type="match status" value="1"/>
</dbReference>
<dbReference type="RefSeq" id="WP_066322962.1">
    <property type="nucleotide sequence ID" value="NZ_CP015438.1"/>
</dbReference>
<dbReference type="SUPFAM" id="SSF53474">
    <property type="entry name" value="alpha/beta-Hydrolases"/>
    <property type="match status" value="1"/>
</dbReference>
<evidence type="ECO:0000313" key="3">
    <source>
        <dbReference type="Proteomes" id="UP000076865"/>
    </source>
</evidence>
<dbReference type="PATRIC" id="fig|294699.3.peg.755"/>
<organism evidence="2 3">
    <name type="scientific">Anoxybacteroides amylolyticum</name>
    <dbReference type="NCBI Taxonomy" id="294699"/>
    <lineage>
        <taxon>Bacteria</taxon>
        <taxon>Bacillati</taxon>
        <taxon>Bacillota</taxon>
        <taxon>Bacilli</taxon>
        <taxon>Bacillales</taxon>
        <taxon>Anoxybacillaceae</taxon>
        <taxon>Anoxybacteroides</taxon>
    </lineage>
</organism>
<keyword evidence="3" id="KW-1185">Reference proteome</keyword>
<dbReference type="Gene3D" id="3.40.50.1820">
    <property type="entry name" value="alpha/beta hydrolase"/>
    <property type="match status" value="1"/>
</dbReference>
<name>A0A167TRG7_9BACL</name>
<dbReference type="Pfam" id="PF01738">
    <property type="entry name" value="DLH"/>
    <property type="match status" value="1"/>
</dbReference>
<dbReference type="OrthoDB" id="115291at2"/>
<dbReference type="InterPro" id="IPR029058">
    <property type="entry name" value="AB_hydrolase_fold"/>
</dbReference>
<feature type="domain" description="Dienelactone hydrolase" evidence="1">
    <location>
        <begin position="10"/>
        <end position="197"/>
    </location>
</feature>
<evidence type="ECO:0000313" key="2">
    <source>
        <dbReference type="EMBL" id="ANB62010.1"/>
    </source>
</evidence>
<dbReference type="GO" id="GO:0016787">
    <property type="term" value="F:hydrolase activity"/>
    <property type="evidence" value="ECO:0007669"/>
    <property type="project" value="UniProtKB-KW"/>
</dbReference>
<sequence>MLKHCNYSDVAVILIHEIYGINDHMKHVAQMIATKGYDVYCPNLLNRDHFHYDDEADAYQYFKNEIGFGKAKKQVLNLVDSLKSRYKTIVFWGYSVGATVAWLCCEHYGIGDAAIGYYGSRIRDYLNLFPKLPVLLLFSEHEKSFNVNWLVEQLSCKSGIKVELFKGQHGFANPFSNNYHPDSERKAFELSLQLIETIQKTKKNVLT</sequence>
<dbReference type="InterPro" id="IPR051049">
    <property type="entry name" value="Dienelactone_hydrolase-like"/>
</dbReference>
<evidence type="ECO:0000259" key="1">
    <source>
        <dbReference type="Pfam" id="PF01738"/>
    </source>
</evidence>
<dbReference type="PANTHER" id="PTHR46623:SF6">
    <property type="entry name" value="ALPHA_BETA-HYDROLASES SUPERFAMILY PROTEIN"/>
    <property type="match status" value="1"/>
</dbReference>
<gene>
    <name evidence="2" type="ORF">GFC30_753</name>
</gene>
<dbReference type="KEGG" id="aamy:GFC30_753"/>
<dbReference type="EMBL" id="CP015438">
    <property type="protein sequence ID" value="ANB62010.1"/>
    <property type="molecule type" value="Genomic_DNA"/>
</dbReference>
<keyword evidence="2" id="KW-0378">Hydrolase</keyword>
<dbReference type="InterPro" id="IPR002925">
    <property type="entry name" value="Dienelactn_hydro"/>
</dbReference>
<proteinExistence type="predicted"/>
<accession>A0A167TRG7</accession>
<protein>
    <submittedName>
        <fullName evidence="2">Dienelactone hydrolase family protein</fullName>
    </submittedName>
</protein>